<comment type="similarity">
    <text evidence="2">Belongs to the organic radical-activating enzymes family.</text>
</comment>
<evidence type="ECO:0000256" key="3">
    <source>
        <dbReference type="ARBA" id="ARBA00022485"/>
    </source>
</evidence>
<keyword evidence="6" id="KW-0560">Oxidoreductase</keyword>
<dbReference type="AlphaFoldDB" id="A0A084JLW5"/>
<dbReference type="GO" id="GO:0016491">
    <property type="term" value="F:oxidoreductase activity"/>
    <property type="evidence" value="ECO:0007669"/>
    <property type="project" value="UniProtKB-KW"/>
</dbReference>
<evidence type="ECO:0000256" key="8">
    <source>
        <dbReference type="ARBA" id="ARBA00023014"/>
    </source>
</evidence>
<dbReference type="SUPFAM" id="SSF54862">
    <property type="entry name" value="4Fe-4S ferredoxins"/>
    <property type="match status" value="1"/>
</dbReference>
<keyword evidence="7" id="KW-0408">Iron</keyword>
<dbReference type="SFLD" id="SFLDF00392">
    <property type="entry name" value="YjjI_activase"/>
    <property type="match status" value="1"/>
</dbReference>
<evidence type="ECO:0000313" key="12">
    <source>
        <dbReference type="EMBL" id="KEZ89949.1"/>
    </source>
</evidence>
<dbReference type="SFLD" id="SFLDG01066">
    <property type="entry name" value="organic_radical-activating_enz"/>
    <property type="match status" value="1"/>
</dbReference>
<dbReference type="CDD" id="cd01335">
    <property type="entry name" value="Radical_SAM"/>
    <property type="match status" value="1"/>
</dbReference>
<keyword evidence="5" id="KW-0479">Metal-binding</keyword>
<dbReference type="PROSITE" id="PS51379">
    <property type="entry name" value="4FE4S_FER_2"/>
    <property type="match status" value="2"/>
</dbReference>
<feature type="domain" description="4Fe-4S ferredoxin-type" evidence="10">
    <location>
        <begin position="32"/>
        <end position="64"/>
    </location>
</feature>
<dbReference type="SFLD" id="SFLDS00029">
    <property type="entry name" value="Radical_SAM"/>
    <property type="match status" value="1"/>
</dbReference>
<accession>A0A084JLW5</accession>
<comment type="catalytic activity">
    <reaction evidence="9">
        <text>glycyl-[protein] + reduced [flavodoxin] + S-adenosyl-L-methionine = glycin-2-yl radical-[protein] + semiquinone [flavodoxin] + 5'-deoxyadenosine + L-methionine + H(+)</text>
        <dbReference type="Rhea" id="RHEA:61976"/>
        <dbReference type="Rhea" id="RHEA-COMP:10622"/>
        <dbReference type="Rhea" id="RHEA-COMP:14480"/>
        <dbReference type="Rhea" id="RHEA-COMP:15993"/>
        <dbReference type="Rhea" id="RHEA-COMP:15994"/>
        <dbReference type="ChEBI" id="CHEBI:15378"/>
        <dbReference type="ChEBI" id="CHEBI:17319"/>
        <dbReference type="ChEBI" id="CHEBI:29947"/>
        <dbReference type="ChEBI" id="CHEBI:32722"/>
        <dbReference type="ChEBI" id="CHEBI:57618"/>
        <dbReference type="ChEBI" id="CHEBI:57844"/>
        <dbReference type="ChEBI" id="CHEBI:59789"/>
        <dbReference type="ChEBI" id="CHEBI:140311"/>
    </reaction>
</comment>
<dbReference type="InterPro" id="IPR001989">
    <property type="entry name" value="Radical_activat_CS"/>
</dbReference>
<dbReference type="InterPro" id="IPR007197">
    <property type="entry name" value="rSAM"/>
</dbReference>
<dbReference type="InterPro" id="IPR017896">
    <property type="entry name" value="4Fe4S_Fe-S-bd"/>
</dbReference>
<dbReference type="Proteomes" id="UP000028525">
    <property type="component" value="Unassembled WGS sequence"/>
</dbReference>
<proteinExistence type="inferred from homology"/>
<feature type="domain" description="Radical SAM core" evidence="11">
    <location>
        <begin position="14"/>
        <end position="282"/>
    </location>
</feature>
<dbReference type="PANTHER" id="PTHR30352">
    <property type="entry name" value="PYRUVATE FORMATE-LYASE-ACTIVATING ENZYME"/>
    <property type="match status" value="1"/>
</dbReference>
<dbReference type="Gene3D" id="3.20.20.70">
    <property type="entry name" value="Aldolase class I"/>
    <property type="match status" value="1"/>
</dbReference>
<dbReference type="GO" id="GO:0046872">
    <property type="term" value="F:metal ion binding"/>
    <property type="evidence" value="ECO:0007669"/>
    <property type="project" value="UniProtKB-KW"/>
</dbReference>
<dbReference type="RefSeq" id="WP_242843128.1">
    <property type="nucleotide sequence ID" value="NZ_JPME01000014.1"/>
</dbReference>
<dbReference type="STRING" id="29354.IO98_12520"/>
<dbReference type="EMBL" id="JPME01000014">
    <property type="protein sequence ID" value="KEZ89949.1"/>
    <property type="molecule type" value="Genomic_DNA"/>
</dbReference>
<evidence type="ECO:0000256" key="2">
    <source>
        <dbReference type="ARBA" id="ARBA00009777"/>
    </source>
</evidence>
<protein>
    <submittedName>
        <fullName evidence="12">(4Fe-4S)-binding protein</fullName>
    </submittedName>
</protein>
<comment type="caution">
    <text evidence="12">The sequence shown here is derived from an EMBL/GenBank/DDBJ whole genome shotgun (WGS) entry which is preliminary data.</text>
</comment>
<dbReference type="InterPro" id="IPR040074">
    <property type="entry name" value="BssD/PflA/YjjW"/>
</dbReference>
<dbReference type="InterPro" id="IPR012839">
    <property type="entry name" value="Organic_radical_activase"/>
</dbReference>
<dbReference type="PANTHER" id="PTHR30352:SF13">
    <property type="entry name" value="GLYCYL-RADICAL ENZYME ACTIVATING ENZYME YJJW-RELATED"/>
    <property type="match status" value="1"/>
</dbReference>
<evidence type="ECO:0000256" key="1">
    <source>
        <dbReference type="ARBA" id="ARBA00001966"/>
    </source>
</evidence>
<dbReference type="NCBIfam" id="TIGR04041">
    <property type="entry name" value="activase_YjjW"/>
    <property type="match status" value="1"/>
</dbReference>
<evidence type="ECO:0000259" key="11">
    <source>
        <dbReference type="PROSITE" id="PS51918"/>
    </source>
</evidence>
<dbReference type="InterPro" id="IPR013785">
    <property type="entry name" value="Aldolase_TIM"/>
</dbReference>
<dbReference type="GO" id="GO:0051539">
    <property type="term" value="F:4 iron, 4 sulfur cluster binding"/>
    <property type="evidence" value="ECO:0007669"/>
    <property type="project" value="UniProtKB-KW"/>
</dbReference>
<dbReference type="Gene3D" id="3.30.70.20">
    <property type="match status" value="1"/>
</dbReference>
<evidence type="ECO:0000313" key="13">
    <source>
        <dbReference type="Proteomes" id="UP000028525"/>
    </source>
</evidence>
<dbReference type="PIRSF" id="PIRSF000371">
    <property type="entry name" value="PFL_act_enz"/>
    <property type="match status" value="1"/>
</dbReference>
<dbReference type="InterPro" id="IPR023912">
    <property type="entry name" value="YjjW_bact"/>
</dbReference>
<keyword evidence="8" id="KW-0411">Iron-sulfur</keyword>
<evidence type="ECO:0000256" key="5">
    <source>
        <dbReference type="ARBA" id="ARBA00022723"/>
    </source>
</evidence>
<dbReference type="PROSITE" id="PS01087">
    <property type="entry name" value="RADICAL_ACTIVATING"/>
    <property type="match status" value="1"/>
</dbReference>
<dbReference type="SFLD" id="SFLDG01118">
    <property type="entry name" value="activating_enzymes__group_2"/>
    <property type="match status" value="1"/>
</dbReference>
<dbReference type="PROSITE" id="PS51918">
    <property type="entry name" value="RADICAL_SAM"/>
    <property type="match status" value="1"/>
</dbReference>
<name>A0A084JLW5_9FIRM</name>
<evidence type="ECO:0000256" key="9">
    <source>
        <dbReference type="ARBA" id="ARBA00047365"/>
    </source>
</evidence>
<dbReference type="PROSITE" id="PS00198">
    <property type="entry name" value="4FE4S_FER_1"/>
    <property type="match status" value="2"/>
</dbReference>
<evidence type="ECO:0000259" key="10">
    <source>
        <dbReference type="PROSITE" id="PS51379"/>
    </source>
</evidence>
<feature type="domain" description="4Fe-4S ferredoxin-type" evidence="10">
    <location>
        <begin position="66"/>
        <end position="94"/>
    </location>
</feature>
<evidence type="ECO:0000256" key="6">
    <source>
        <dbReference type="ARBA" id="ARBA00023002"/>
    </source>
</evidence>
<evidence type="ECO:0000256" key="4">
    <source>
        <dbReference type="ARBA" id="ARBA00022691"/>
    </source>
</evidence>
<gene>
    <name evidence="12" type="ORF">IO98_12520</name>
</gene>
<sequence>MKAAINKMIPLSVVDGPGCRTAVFVQGCNIACAYCHNPETQRLCNGCGICVSQCPAGALSLSGKNVIWDEAVCTQCDHCIRVCPNYASPKVRWMEAVDVWEQISKNIPFIQGITVSGGECGLYPEFITELFTLAGNAGLSCFLDSNGCVDFTKHPKLMAVTDKVMLDVKAWDSQVFHRLTGKDNSVVKKNLNYLAKVGKLYEVRLVCLDGESSSGPSEDKEVDMEDVIRGVAAEVNPYLEDFKLKLITFRNYGVRGKMENRKSPTQNQMEKLKELAVQCGFKEIQIV</sequence>
<comment type="cofactor">
    <cofactor evidence="1">
        <name>[4Fe-4S] cluster</name>
        <dbReference type="ChEBI" id="CHEBI:49883"/>
    </cofactor>
</comment>
<reference evidence="12 13" key="1">
    <citation type="submission" date="2014-07" db="EMBL/GenBank/DDBJ databases">
        <title>Draft genome of Clostridium celerecrescens 152B isolated from sediments associated with methane hydrate from Krishna Godavari basin.</title>
        <authorList>
            <person name="Honkalas V.S."/>
            <person name="Dabir A.P."/>
            <person name="Arora P."/>
            <person name="Dhakephalkar P.K."/>
        </authorList>
    </citation>
    <scope>NUCLEOTIDE SEQUENCE [LARGE SCALE GENOMIC DNA]</scope>
    <source>
        <strain evidence="12 13">152B</strain>
    </source>
</reference>
<dbReference type="Pfam" id="PF04055">
    <property type="entry name" value="Radical_SAM"/>
    <property type="match status" value="1"/>
</dbReference>
<dbReference type="InterPro" id="IPR034457">
    <property type="entry name" value="Organic_radical-activating"/>
</dbReference>
<evidence type="ECO:0000256" key="7">
    <source>
        <dbReference type="ARBA" id="ARBA00023004"/>
    </source>
</evidence>
<keyword evidence="3" id="KW-0004">4Fe-4S</keyword>
<keyword evidence="4" id="KW-0949">S-adenosyl-L-methionine</keyword>
<dbReference type="Pfam" id="PF00037">
    <property type="entry name" value="Fer4"/>
    <property type="match status" value="1"/>
</dbReference>
<dbReference type="InterPro" id="IPR017900">
    <property type="entry name" value="4Fe4S_Fe_S_CS"/>
</dbReference>
<organism evidence="12 13">
    <name type="scientific">Lacrimispora celerecrescens</name>
    <dbReference type="NCBI Taxonomy" id="29354"/>
    <lineage>
        <taxon>Bacteria</taxon>
        <taxon>Bacillati</taxon>
        <taxon>Bacillota</taxon>
        <taxon>Clostridia</taxon>
        <taxon>Lachnospirales</taxon>
        <taxon>Lachnospiraceae</taxon>
        <taxon>Lacrimispora</taxon>
    </lineage>
</organism>
<keyword evidence="13" id="KW-1185">Reference proteome</keyword>